<reference evidence="1 2" key="1">
    <citation type="submission" date="2019-10" db="EMBL/GenBank/DDBJ databases">
        <authorList>
            <person name="Karimi E."/>
        </authorList>
    </citation>
    <scope>NUCLEOTIDE SEQUENCE [LARGE SCALE GENOMIC DNA]</scope>
    <source>
        <strain evidence="1">Aeromonas sp. 8C</strain>
    </source>
</reference>
<proteinExistence type="predicted"/>
<organism evidence="1 2">
    <name type="scientific">Aeromonas veronii</name>
    <dbReference type="NCBI Taxonomy" id="654"/>
    <lineage>
        <taxon>Bacteria</taxon>
        <taxon>Pseudomonadati</taxon>
        <taxon>Pseudomonadota</taxon>
        <taxon>Gammaproteobacteria</taxon>
        <taxon>Aeromonadales</taxon>
        <taxon>Aeromonadaceae</taxon>
        <taxon>Aeromonas</taxon>
    </lineage>
</organism>
<dbReference type="AlphaFoldDB" id="A0A653L1H2"/>
<accession>A0A653L1H2</accession>
<evidence type="ECO:0000313" key="1">
    <source>
        <dbReference type="EMBL" id="VXA84741.1"/>
    </source>
</evidence>
<gene>
    <name evidence="1" type="ORF">AERO8C_20019</name>
</gene>
<sequence length="584" mass="63869">MQYSFCQDKKGRRNAALFLHQGLLTLGGFERFHHSIAEHNFFLLVQVIDSNTLISLVLSTDRQAYGAVLTINAHEFSFNFVTNRQHQSGVFYTVTSSVGGTQVAFYAISQFDNGTFGINLGNLTLHDSTFLVVSQVLVERVFFDLLDTQGDALTLRIHLQNNGFDLVAFLEFTHGFFTLVVPGDVRQVNQAVDAAIQTDEDTEVSDGLDLAGNTVAFSVSFGKQLPRVGFALLQTQGDTTTLFVDVQNHHINHVTNVNNFGRVDVLVGPIHLGYVYQAFNAFFDFNEAAVVGQVGHAARQTGGLRVTLGDSNPGIFAQLLQTQGYTGTLAVELQNLDSDLVANVDDFGRMLNALPRHVGDVQQAVNTAQIYECTVVGQVLDDTLNFLTFLQVSQQAFALGGVLGLDHGTTGNNNVVALLVQLDDFELEFFVFQVSGVTDRTHVNQRTRQEGTDAVQFNGETTLDLAVDDTDNGSLLFVSLLKLQPGFVALGFFAGQLGFAETIFDRVQSHVNGVADVDFQLAHGVLEFFSRDSGLGFQTGVNQYETVLDSNDSTLDDGTLTGFNGVQGLFKELSKRFDHCLCHK</sequence>
<name>A0A653L1H2_AERVE</name>
<dbReference type="Proteomes" id="UP000439123">
    <property type="component" value="Unassembled WGS sequence"/>
</dbReference>
<evidence type="ECO:0000313" key="2">
    <source>
        <dbReference type="Proteomes" id="UP000439123"/>
    </source>
</evidence>
<dbReference type="AntiFam" id="ANF00204">
    <property type="entry name" value="Shadow ORF (opposite rpsA)"/>
</dbReference>
<dbReference type="EMBL" id="CABWLC010000012">
    <property type="protein sequence ID" value="VXA84741.1"/>
    <property type="molecule type" value="Genomic_DNA"/>
</dbReference>
<protein>
    <submittedName>
        <fullName evidence="1">Uncharacterized protein</fullName>
    </submittedName>
</protein>